<accession>A0A2G9QJV0</accession>
<name>A0A2G9QJV0_AQUCT</name>
<organism evidence="1 2">
    <name type="scientific">Aquarana catesbeiana</name>
    <name type="common">American bullfrog</name>
    <name type="synonym">Rana catesbeiana</name>
    <dbReference type="NCBI Taxonomy" id="8400"/>
    <lineage>
        <taxon>Eukaryota</taxon>
        <taxon>Metazoa</taxon>
        <taxon>Chordata</taxon>
        <taxon>Craniata</taxon>
        <taxon>Vertebrata</taxon>
        <taxon>Euteleostomi</taxon>
        <taxon>Amphibia</taxon>
        <taxon>Batrachia</taxon>
        <taxon>Anura</taxon>
        <taxon>Neobatrachia</taxon>
        <taxon>Ranoidea</taxon>
        <taxon>Ranidae</taxon>
        <taxon>Aquarana</taxon>
    </lineage>
</organism>
<dbReference type="AlphaFoldDB" id="A0A2G9QJV0"/>
<evidence type="ECO:0000313" key="2">
    <source>
        <dbReference type="Proteomes" id="UP000228934"/>
    </source>
</evidence>
<sequence length="51" mass="5952">MCENYTKKVSIPAIESEKKMSSAWYSAKKDNCMTLPSNVSYYYFWPQISVC</sequence>
<evidence type="ECO:0000313" key="1">
    <source>
        <dbReference type="EMBL" id="PIO15889.1"/>
    </source>
</evidence>
<proteinExistence type="predicted"/>
<reference evidence="2" key="1">
    <citation type="journal article" date="2017" name="Nat. Commun.">
        <title>The North American bullfrog draft genome provides insight into hormonal regulation of long noncoding RNA.</title>
        <authorList>
            <person name="Hammond S.A."/>
            <person name="Warren R.L."/>
            <person name="Vandervalk B.P."/>
            <person name="Kucuk E."/>
            <person name="Khan H."/>
            <person name="Gibb E.A."/>
            <person name="Pandoh P."/>
            <person name="Kirk H."/>
            <person name="Zhao Y."/>
            <person name="Jones M."/>
            <person name="Mungall A.J."/>
            <person name="Coope R."/>
            <person name="Pleasance S."/>
            <person name="Moore R.A."/>
            <person name="Holt R.A."/>
            <person name="Round J.M."/>
            <person name="Ohora S."/>
            <person name="Walle B.V."/>
            <person name="Veldhoen N."/>
            <person name="Helbing C.C."/>
            <person name="Birol I."/>
        </authorList>
    </citation>
    <scope>NUCLEOTIDE SEQUENCE [LARGE SCALE GENOMIC DNA]</scope>
</reference>
<dbReference type="Proteomes" id="UP000228934">
    <property type="component" value="Unassembled WGS sequence"/>
</dbReference>
<protein>
    <submittedName>
        <fullName evidence="1">Uncharacterized protein</fullName>
    </submittedName>
</protein>
<dbReference type="EMBL" id="KV969845">
    <property type="protein sequence ID" value="PIO15889.1"/>
    <property type="molecule type" value="Genomic_DNA"/>
</dbReference>
<gene>
    <name evidence="1" type="ORF">AB205_0019630</name>
</gene>
<keyword evidence="2" id="KW-1185">Reference proteome</keyword>